<evidence type="ECO:0000313" key="1">
    <source>
        <dbReference type="EMBL" id="APO77644.1"/>
    </source>
</evidence>
<protein>
    <submittedName>
        <fullName evidence="1">Uncharacterized protein</fullName>
    </submittedName>
</protein>
<evidence type="ECO:0000313" key="2">
    <source>
        <dbReference type="Proteomes" id="UP000185109"/>
    </source>
</evidence>
<geneLocation type="plasmid" evidence="2">
    <name>prsp8c3b</name>
</geneLocation>
<organism evidence="1 2">
    <name type="scientific">Rhizobium etli 8C-3</name>
    <dbReference type="NCBI Taxonomy" id="538025"/>
    <lineage>
        <taxon>Bacteria</taxon>
        <taxon>Pseudomonadati</taxon>
        <taxon>Pseudomonadota</taxon>
        <taxon>Alphaproteobacteria</taxon>
        <taxon>Hyphomicrobiales</taxon>
        <taxon>Rhizobiaceae</taxon>
        <taxon>Rhizobium/Agrobacterium group</taxon>
        <taxon>Rhizobium</taxon>
    </lineage>
</organism>
<accession>A0A1L5PC07</accession>
<gene>
    <name evidence="1" type="ORF">AM571_PB00363</name>
</gene>
<dbReference type="EMBL" id="CP017243">
    <property type="protein sequence ID" value="APO77644.1"/>
    <property type="molecule type" value="Genomic_DNA"/>
</dbReference>
<dbReference type="AlphaFoldDB" id="A0A1L5PC07"/>
<sequence>MHVHSVDEPGEIIGVDAVETLDERTGARPCPLEPFFASCCWSRAPALFRPTPPRFPSSKRSP</sequence>
<reference evidence="1 2" key="1">
    <citation type="submission" date="2016-09" db="EMBL/GenBank/DDBJ databases">
        <title>The complete genome sequences of Rhizobium gallicum, symbiovars gallicum and phaseoli, symbionts associated to common bean (Phaseolus vulgaris).</title>
        <authorList>
            <person name="Bustos P."/>
            <person name="Santamaria R.I."/>
            <person name="Perez-Carrascal O.M."/>
            <person name="Juarez S."/>
            <person name="Lozano L."/>
            <person name="Martinez-Flores I."/>
            <person name="Martinez-Romero E."/>
            <person name="Cevallos M."/>
            <person name="Romero D."/>
            <person name="Davila G."/>
            <person name="Gonzalez V."/>
        </authorList>
    </citation>
    <scope>NUCLEOTIDE SEQUENCE [LARGE SCALE GENOMIC DNA]</scope>
    <source>
        <strain evidence="1 2">8C-3</strain>
        <plasmid evidence="2">Plasmid prsp8c3b</plasmid>
    </source>
</reference>
<proteinExistence type="predicted"/>
<name>A0A1L5PC07_RHIET</name>
<dbReference type="Proteomes" id="UP000185109">
    <property type="component" value="Plasmid pRsp8C3b"/>
</dbReference>
<keyword evidence="1" id="KW-0614">Plasmid</keyword>